<dbReference type="InterPro" id="IPR009072">
    <property type="entry name" value="Histone-fold"/>
</dbReference>
<organism evidence="2 3">
    <name type="scientific">Raphanus sativus</name>
    <name type="common">Radish</name>
    <name type="synonym">Raphanus raphanistrum var. sativus</name>
    <dbReference type="NCBI Taxonomy" id="3726"/>
    <lineage>
        <taxon>Eukaryota</taxon>
        <taxon>Viridiplantae</taxon>
        <taxon>Streptophyta</taxon>
        <taxon>Embryophyta</taxon>
        <taxon>Tracheophyta</taxon>
        <taxon>Spermatophyta</taxon>
        <taxon>Magnoliopsida</taxon>
        <taxon>eudicotyledons</taxon>
        <taxon>Gunneridae</taxon>
        <taxon>Pentapetalae</taxon>
        <taxon>rosids</taxon>
        <taxon>malvids</taxon>
        <taxon>Brassicales</taxon>
        <taxon>Brassicaceae</taxon>
        <taxon>Brassiceae</taxon>
        <taxon>Raphanus</taxon>
    </lineage>
</organism>
<dbReference type="Proteomes" id="UP000504610">
    <property type="component" value="Unplaced"/>
</dbReference>
<dbReference type="GO" id="GO:0046982">
    <property type="term" value="F:protein heterodimerization activity"/>
    <property type="evidence" value="ECO:0007669"/>
    <property type="project" value="InterPro"/>
</dbReference>
<dbReference type="GO" id="GO:0016602">
    <property type="term" value="C:CCAAT-binding factor complex"/>
    <property type="evidence" value="ECO:0007669"/>
    <property type="project" value="InterPro"/>
</dbReference>
<sequence>MLKIQSRNASPSTSASLPGSIARDKCQKEKWKTVNGEDLLRAMSTLDFENYLEPLKAVPCEVHGGRLHLLLTPLFFTEPIIVPQISKLLANGDTSNIFLCVLLLAICCQQIKFMKHNVDAVSLQWCDAFKQKQKASQQNIYFEKARGGDGFLSEEEIRATSNKTLENEDIQQLMRWLFLACLHCPCRGCEAK</sequence>
<evidence type="ECO:0000313" key="3">
    <source>
        <dbReference type="RefSeq" id="XP_056852902.1"/>
    </source>
</evidence>
<name>A0A9W3CMZ4_RAPSA</name>
<feature type="compositionally biased region" description="Polar residues" evidence="1">
    <location>
        <begin position="1"/>
        <end position="17"/>
    </location>
</feature>
<proteinExistence type="predicted"/>
<evidence type="ECO:0000256" key="1">
    <source>
        <dbReference type="SAM" id="MobiDB-lite"/>
    </source>
</evidence>
<dbReference type="PANTHER" id="PTHR11064">
    <property type="entry name" value="CCAAT-BINDING TRANSCRIPTION FACTOR-RELATED"/>
    <property type="match status" value="1"/>
</dbReference>
<dbReference type="GO" id="GO:0000978">
    <property type="term" value="F:RNA polymerase II cis-regulatory region sequence-specific DNA binding"/>
    <property type="evidence" value="ECO:0007669"/>
    <property type="project" value="TreeGrafter"/>
</dbReference>
<gene>
    <name evidence="3" type="primary">LOC130502187</name>
</gene>
<evidence type="ECO:0000313" key="2">
    <source>
        <dbReference type="Proteomes" id="UP000504610"/>
    </source>
</evidence>
<dbReference type="GO" id="GO:0001228">
    <property type="term" value="F:DNA-binding transcription activator activity, RNA polymerase II-specific"/>
    <property type="evidence" value="ECO:0007669"/>
    <property type="project" value="InterPro"/>
</dbReference>
<dbReference type="Gene3D" id="1.10.20.10">
    <property type="entry name" value="Histone, subunit A"/>
    <property type="match status" value="1"/>
</dbReference>
<feature type="region of interest" description="Disordered" evidence="1">
    <location>
        <begin position="1"/>
        <end position="21"/>
    </location>
</feature>
<accession>A0A9W3CMZ4</accession>
<reference evidence="3" key="1">
    <citation type="submission" date="2025-08" db="UniProtKB">
        <authorList>
            <consortium name="RefSeq"/>
        </authorList>
    </citation>
    <scope>IDENTIFICATION</scope>
    <source>
        <tissue evidence="3">Leaf</tissue>
    </source>
</reference>
<dbReference type="OrthoDB" id="386949at2759"/>
<dbReference type="GeneID" id="130502187"/>
<dbReference type="KEGG" id="rsz:130502187"/>
<dbReference type="SUPFAM" id="SSF47113">
    <property type="entry name" value="Histone-fold"/>
    <property type="match status" value="1"/>
</dbReference>
<protein>
    <submittedName>
        <fullName evidence="3">Uncharacterized protein LOC130502187</fullName>
    </submittedName>
</protein>
<dbReference type="RefSeq" id="XP_056852902.1">
    <property type="nucleotide sequence ID" value="XM_056996922.1"/>
</dbReference>
<dbReference type="InterPro" id="IPR027113">
    <property type="entry name" value="Transc_fact_NFYB/HAP3"/>
</dbReference>
<dbReference type="AlphaFoldDB" id="A0A9W3CMZ4"/>
<dbReference type="PANTHER" id="PTHR11064:SF141">
    <property type="entry name" value="NUCLEAR TRANSCRIPTION FACTOR Y SUBUNIT B-1"/>
    <property type="match status" value="1"/>
</dbReference>
<keyword evidence="2" id="KW-1185">Reference proteome</keyword>